<dbReference type="Pfam" id="PF00698">
    <property type="entry name" value="Acyl_transf_1"/>
    <property type="match status" value="1"/>
</dbReference>
<feature type="repeat" description="ANK" evidence="1">
    <location>
        <begin position="54"/>
        <end position="86"/>
    </location>
</feature>
<dbReference type="SUPFAM" id="SSF55048">
    <property type="entry name" value="Probable ACP-binding domain of malonyl-CoA ACP transacylase"/>
    <property type="match status" value="1"/>
</dbReference>
<dbReference type="InterPro" id="IPR016036">
    <property type="entry name" value="Malonyl_transacylase_ACP-bd"/>
</dbReference>
<dbReference type="InterPro" id="IPR014043">
    <property type="entry name" value="Acyl_transferase_dom"/>
</dbReference>
<dbReference type="PROSITE" id="PS50088">
    <property type="entry name" value="ANK_REPEAT"/>
    <property type="match status" value="1"/>
</dbReference>
<dbReference type="Gene3D" id="3.30.70.250">
    <property type="entry name" value="Malonyl-CoA ACP transacylase, ACP-binding"/>
    <property type="match status" value="1"/>
</dbReference>
<reference evidence="4" key="2">
    <citation type="submission" date="2024-04" db="EMBL/GenBank/DDBJ databases">
        <authorList>
            <person name="Chen Y."/>
            <person name="Shah S."/>
            <person name="Dougan E. K."/>
            <person name="Thang M."/>
            <person name="Chan C."/>
        </authorList>
    </citation>
    <scope>NUCLEOTIDE SEQUENCE [LARGE SCALE GENOMIC DNA]</scope>
</reference>
<gene>
    <name evidence="3" type="ORF">C1SCF055_LOCUS39298</name>
</gene>
<evidence type="ECO:0000313" key="5">
    <source>
        <dbReference type="EMBL" id="CAL4801702.1"/>
    </source>
</evidence>
<dbReference type="InterPro" id="IPR001227">
    <property type="entry name" value="Ac_transferase_dom_sf"/>
</dbReference>
<keyword evidence="6" id="KW-1185">Reference proteome</keyword>
<feature type="domain" description="Malonyl-CoA:ACP transacylase (MAT)" evidence="2">
    <location>
        <begin position="188"/>
        <end position="490"/>
    </location>
</feature>
<dbReference type="AlphaFoldDB" id="A0A9P1DQ92"/>
<dbReference type="InterPro" id="IPR052760">
    <property type="entry name" value="Mitochondrial_malonyltrans"/>
</dbReference>
<evidence type="ECO:0000313" key="4">
    <source>
        <dbReference type="EMBL" id="CAL1167765.1"/>
    </source>
</evidence>
<keyword evidence="1" id="KW-0040">ANK repeat</keyword>
<dbReference type="Gene3D" id="1.25.40.20">
    <property type="entry name" value="Ankyrin repeat-containing domain"/>
    <property type="match status" value="1"/>
</dbReference>
<protein>
    <submittedName>
        <fullName evidence="5">Malonyl-CoA:ACP transacylase (MAT) domain-containing protein</fullName>
    </submittedName>
</protein>
<dbReference type="SMART" id="SM00827">
    <property type="entry name" value="PKS_AT"/>
    <property type="match status" value="1"/>
</dbReference>
<reference evidence="3" key="1">
    <citation type="submission" date="2022-10" db="EMBL/GenBank/DDBJ databases">
        <authorList>
            <person name="Chen Y."/>
            <person name="Dougan E. K."/>
            <person name="Chan C."/>
            <person name="Rhodes N."/>
            <person name="Thang M."/>
        </authorList>
    </citation>
    <scope>NUCLEOTIDE SEQUENCE</scope>
</reference>
<dbReference type="Proteomes" id="UP001152797">
    <property type="component" value="Unassembled WGS sequence"/>
</dbReference>
<dbReference type="InterPro" id="IPR002110">
    <property type="entry name" value="Ankyrin_rpt"/>
</dbReference>
<organism evidence="3">
    <name type="scientific">Cladocopium goreaui</name>
    <dbReference type="NCBI Taxonomy" id="2562237"/>
    <lineage>
        <taxon>Eukaryota</taxon>
        <taxon>Sar</taxon>
        <taxon>Alveolata</taxon>
        <taxon>Dinophyceae</taxon>
        <taxon>Suessiales</taxon>
        <taxon>Symbiodiniaceae</taxon>
        <taxon>Cladocopium</taxon>
    </lineage>
</organism>
<dbReference type="Pfam" id="PF12796">
    <property type="entry name" value="Ank_2"/>
    <property type="match status" value="1"/>
</dbReference>
<dbReference type="InterPro" id="IPR036770">
    <property type="entry name" value="Ankyrin_rpt-contain_sf"/>
</dbReference>
<dbReference type="SMART" id="SM00248">
    <property type="entry name" value="ANK"/>
    <property type="match status" value="2"/>
</dbReference>
<proteinExistence type="predicted"/>
<dbReference type="OrthoDB" id="541883at2759"/>
<dbReference type="Gene3D" id="3.40.366.10">
    <property type="entry name" value="Malonyl-Coenzyme A Acyl Carrier Protein, domain 2"/>
    <property type="match status" value="1"/>
</dbReference>
<dbReference type="SUPFAM" id="SSF52151">
    <property type="entry name" value="FabD/lysophospholipase-like"/>
    <property type="match status" value="1"/>
</dbReference>
<accession>A0A9P1DQ92</accession>
<dbReference type="EMBL" id="CAMXCT030006334">
    <property type="protein sequence ID" value="CAL4801702.1"/>
    <property type="molecule type" value="Genomic_DNA"/>
</dbReference>
<sequence>MGPWNGTPKYDLHRVAEACYQGDLDVLDMLLFTGDSENKFPGDINTHVNFQGKTVMTPLMLACQTGQIECVQLMIKAKADPHMKCRVPFGKESSEGETAKDIALKHGWDDIVQVLEKALKDIPPHKYVRYGKENNSRYTLYQSGETGSGKDPFEEIKKVTKGKVQPSLTSSFEAIATPPTGPTTIALLFPGQGSQYVKMLDSVKDKVKVKEMIATARAVLGYDILEVCLNGPEEKLEETSVCQPAMFLAGMAGLEKLRDSRPEAVDRPGAVAGLSLGEYTALCAAGVFTFEQGMELVKVRGAAMAEAAKSRPQAMLSVAGLEQQELENICKQQAKGGEVCQIANILFPKGFSCAGTEPAIKKLKEAAEKAGALQARMLKTSGGFHTDLMKPAQEKLEEALQRLLPKMQPPTCDVYSNFTGKKIKAGTPPAEIVPLLAKQLCSPVLWEPSVRLMKKDGLTEFYEVGPMKQLKAMMKRIDQDAWTSTTNVDV</sequence>
<dbReference type="PANTHER" id="PTHR47170:SF2">
    <property type="entry name" value="MALONYL-COA:ACP TRANSACYLASE (MAT) DOMAIN-CONTAINING PROTEIN"/>
    <property type="match status" value="1"/>
</dbReference>
<comment type="caution">
    <text evidence="3">The sequence shown here is derived from an EMBL/GenBank/DDBJ whole genome shotgun (WGS) entry which is preliminary data.</text>
</comment>
<dbReference type="PANTHER" id="PTHR47170">
    <property type="entry name" value="MALONYL-COA ACP TRANSACYLASE, ACP-BINDING"/>
    <property type="match status" value="1"/>
</dbReference>
<dbReference type="EMBL" id="CAMXCT010006334">
    <property type="protein sequence ID" value="CAI4014390.1"/>
    <property type="molecule type" value="Genomic_DNA"/>
</dbReference>
<dbReference type="InterPro" id="IPR016035">
    <property type="entry name" value="Acyl_Trfase/lysoPLipase"/>
</dbReference>
<evidence type="ECO:0000259" key="2">
    <source>
        <dbReference type="SMART" id="SM00827"/>
    </source>
</evidence>
<dbReference type="SUPFAM" id="SSF48403">
    <property type="entry name" value="Ankyrin repeat"/>
    <property type="match status" value="1"/>
</dbReference>
<evidence type="ECO:0000256" key="1">
    <source>
        <dbReference type="PROSITE-ProRule" id="PRU00023"/>
    </source>
</evidence>
<evidence type="ECO:0000313" key="3">
    <source>
        <dbReference type="EMBL" id="CAI4014390.1"/>
    </source>
</evidence>
<name>A0A9P1DQ92_9DINO</name>
<dbReference type="GO" id="GO:0016740">
    <property type="term" value="F:transferase activity"/>
    <property type="evidence" value="ECO:0007669"/>
    <property type="project" value="InterPro"/>
</dbReference>
<evidence type="ECO:0000313" key="6">
    <source>
        <dbReference type="Proteomes" id="UP001152797"/>
    </source>
</evidence>
<dbReference type="EMBL" id="CAMXCT020006334">
    <property type="protein sequence ID" value="CAL1167765.1"/>
    <property type="molecule type" value="Genomic_DNA"/>
</dbReference>